<keyword evidence="3" id="KW-0472">Membrane</keyword>
<dbReference type="STRING" id="1121416.SAMN02745220_00082"/>
<organism evidence="8 9">
    <name type="scientific">Desulfopila aestuarii DSM 18488</name>
    <dbReference type="NCBI Taxonomy" id="1121416"/>
    <lineage>
        <taxon>Bacteria</taxon>
        <taxon>Pseudomonadati</taxon>
        <taxon>Thermodesulfobacteriota</taxon>
        <taxon>Desulfobulbia</taxon>
        <taxon>Desulfobulbales</taxon>
        <taxon>Desulfocapsaceae</taxon>
        <taxon>Desulfopila</taxon>
    </lineage>
</organism>
<dbReference type="OrthoDB" id="9772050at2"/>
<feature type="domain" description="Multidrug resistance protein MdtA-like alpha-helical hairpin" evidence="4">
    <location>
        <begin position="111"/>
        <end position="179"/>
    </location>
</feature>
<evidence type="ECO:0000256" key="1">
    <source>
        <dbReference type="ARBA" id="ARBA00004196"/>
    </source>
</evidence>
<feature type="domain" description="Multidrug resistance protein MdtA-like beta-barrel" evidence="6">
    <location>
        <begin position="216"/>
        <end position="304"/>
    </location>
</feature>
<dbReference type="GO" id="GO:0005886">
    <property type="term" value="C:plasma membrane"/>
    <property type="evidence" value="ECO:0007669"/>
    <property type="project" value="TreeGrafter"/>
</dbReference>
<keyword evidence="3" id="KW-1133">Transmembrane helix</keyword>
<dbReference type="Gene3D" id="2.40.50.100">
    <property type="match status" value="1"/>
</dbReference>
<name>A0A1M7XVL5_9BACT</name>
<dbReference type="EMBL" id="FRFE01000001">
    <property type="protein sequence ID" value="SHO42668.1"/>
    <property type="molecule type" value="Genomic_DNA"/>
</dbReference>
<dbReference type="InterPro" id="IPR058627">
    <property type="entry name" value="MdtA-like_C"/>
</dbReference>
<dbReference type="NCBIfam" id="TIGR01730">
    <property type="entry name" value="RND_mfp"/>
    <property type="match status" value="1"/>
</dbReference>
<evidence type="ECO:0000259" key="5">
    <source>
        <dbReference type="Pfam" id="PF25917"/>
    </source>
</evidence>
<feature type="domain" description="Multidrug resistance protein MdtA-like barrel-sandwich hybrid" evidence="5">
    <location>
        <begin position="70"/>
        <end position="203"/>
    </location>
</feature>
<dbReference type="Pfam" id="PF25917">
    <property type="entry name" value="BSH_RND"/>
    <property type="match status" value="1"/>
</dbReference>
<evidence type="ECO:0000259" key="7">
    <source>
        <dbReference type="Pfam" id="PF25967"/>
    </source>
</evidence>
<evidence type="ECO:0000313" key="9">
    <source>
        <dbReference type="Proteomes" id="UP000184603"/>
    </source>
</evidence>
<dbReference type="Proteomes" id="UP000184603">
    <property type="component" value="Unassembled WGS sequence"/>
</dbReference>
<dbReference type="FunFam" id="2.40.420.20:FF:000001">
    <property type="entry name" value="Efflux RND transporter periplasmic adaptor subunit"/>
    <property type="match status" value="1"/>
</dbReference>
<reference evidence="8 9" key="1">
    <citation type="submission" date="2016-12" db="EMBL/GenBank/DDBJ databases">
        <authorList>
            <person name="Song W.-J."/>
            <person name="Kurnit D.M."/>
        </authorList>
    </citation>
    <scope>NUCLEOTIDE SEQUENCE [LARGE SCALE GENOMIC DNA]</scope>
    <source>
        <strain evidence="8 9">DSM 18488</strain>
    </source>
</reference>
<comment type="similarity">
    <text evidence="2">Belongs to the membrane fusion protein (MFP) (TC 8.A.1) family.</text>
</comment>
<keyword evidence="9" id="KW-1185">Reference proteome</keyword>
<dbReference type="SUPFAM" id="SSF111369">
    <property type="entry name" value="HlyD-like secretion proteins"/>
    <property type="match status" value="1"/>
</dbReference>
<keyword evidence="3" id="KW-0812">Transmembrane</keyword>
<dbReference type="Pfam" id="PF25944">
    <property type="entry name" value="Beta-barrel_RND"/>
    <property type="match status" value="1"/>
</dbReference>
<dbReference type="Pfam" id="PF25967">
    <property type="entry name" value="RND-MFP_C"/>
    <property type="match status" value="1"/>
</dbReference>
<accession>A0A1M7XVL5</accession>
<proteinExistence type="inferred from homology"/>
<dbReference type="GO" id="GO:0046677">
    <property type="term" value="P:response to antibiotic"/>
    <property type="evidence" value="ECO:0007669"/>
    <property type="project" value="TreeGrafter"/>
</dbReference>
<evidence type="ECO:0000256" key="2">
    <source>
        <dbReference type="ARBA" id="ARBA00009477"/>
    </source>
</evidence>
<evidence type="ECO:0000259" key="4">
    <source>
        <dbReference type="Pfam" id="PF25876"/>
    </source>
</evidence>
<dbReference type="PANTHER" id="PTHR30158">
    <property type="entry name" value="ACRA/E-RELATED COMPONENT OF DRUG EFFLUX TRANSPORTER"/>
    <property type="match status" value="1"/>
</dbReference>
<sequence length="399" mass="42474">MKIERNSGGRAVSMLMLGGIILAAMVLAGCEKKQEVKAPPPPAEVNVITVTPKVIPVEASFVAQVESAHQVEIVARVNGFLEKILYYEGDVVKQGQTMFQMDQKPFLAQVEAAKGSLANNKAQLWTAQANLKRVEPLAKLDAASKSDLDNAIGSVQSAEAAVHQASARLEQAELDLSYTIIKSPVTGVSGESKAREGAYLSVGPGGDLSYVAQLDPVWVTFSVSQNQLSKSRTDVAAGRIVAPANHEYTVEVHLSDGGIYPHKGKVSFIDPTFNRETGTFLIKAELPNPDSLLRPGMFVKAVLQGATRPDSLTVPQRAVQQTSNGQVVFVVSSEGKAEIRPVVAGAWVGQDWVIEQGLNPGEKVITDGFMRLAPGMPVKVVDAPVAGATKNSPSQSTKK</sequence>
<dbReference type="GO" id="GO:0030313">
    <property type="term" value="C:cell envelope"/>
    <property type="evidence" value="ECO:0007669"/>
    <property type="project" value="UniProtKB-SubCell"/>
</dbReference>
<dbReference type="Gene3D" id="1.10.287.470">
    <property type="entry name" value="Helix hairpin bin"/>
    <property type="match status" value="1"/>
</dbReference>
<dbReference type="Gene3D" id="2.40.420.20">
    <property type="match status" value="1"/>
</dbReference>
<dbReference type="RefSeq" id="WP_084553285.1">
    <property type="nucleotide sequence ID" value="NZ_FRFE01000001.1"/>
</dbReference>
<dbReference type="InterPro" id="IPR058625">
    <property type="entry name" value="MdtA-like_BSH"/>
</dbReference>
<dbReference type="Gene3D" id="2.40.30.170">
    <property type="match status" value="1"/>
</dbReference>
<feature type="transmembrane region" description="Helical" evidence="3">
    <location>
        <begin position="12"/>
        <end position="29"/>
    </location>
</feature>
<dbReference type="GO" id="GO:0022857">
    <property type="term" value="F:transmembrane transporter activity"/>
    <property type="evidence" value="ECO:0007669"/>
    <property type="project" value="InterPro"/>
</dbReference>
<gene>
    <name evidence="8" type="ORF">SAMN02745220_00082</name>
</gene>
<dbReference type="Pfam" id="PF25876">
    <property type="entry name" value="HH_MFP_RND"/>
    <property type="match status" value="1"/>
</dbReference>
<protein>
    <submittedName>
        <fullName evidence="8">Membrane fusion protein, multidrug efflux system</fullName>
    </submittedName>
</protein>
<dbReference type="InterPro" id="IPR058626">
    <property type="entry name" value="MdtA-like_b-barrel"/>
</dbReference>
<dbReference type="InterPro" id="IPR058624">
    <property type="entry name" value="MdtA-like_HH"/>
</dbReference>
<evidence type="ECO:0000256" key="3">
    <source>
        <dbReference type="SAM" id="Phobius"/>
    </source>
</evidence>
<dbReference type="AlphaFoldDB" id="A0A1M7XVL5"/>
<feature type="domain" description="Multidrug resistance protein MdtA-like C-terminal permuted SH3" evidence="7">
    <location>
        <begin position="311"/>
        <end position="369"/>
    </location>
</feature>
<evidence type="ECO:0000259" key="6">
    <source>
        <dbReference type="Pfam" id="PF25944"/>
    </source>
</evidence>
<evidence type="ECO:0000313" key="8">
    <source>
        <dbReference type="EMBL" id="SHO42668.1"/>
    </source>
</evidence>
<dbReference type="InterPro" id="IPR006143">
    <property type="entry name" value="RND_pump_MFP"/>
</dbReference>
<dbReference type="PROSITE" id="PS51257">
    <property type="entry name" value="PROKAR_LIPOPROTEIN"/>
    <property type="match status" value="1"/>
</dbReference>
<comment type="subcellular location">
    <subcellularLocation>
        <location evidence="1">Cell envelope</location>
    </subcellularLocation>
</comment>